<feature type="domain" description="Protein kinase" evidence="6">
    <location>
        <begin position="1"/>
        <end position="213"/>
    </location>
</feature>
<organism evidence="7 8">
    <name type="scientific">Ancylostoma duodenale</name>
    <dbReference type="NCBI Taxonomy" id="51022"/>
    <lineage>
        <taxon>Eukaryota</taxon>
        <taxon>Metazoa</taxon>
        <taxon>Ecdysozoa</taxon>
        <taxon>Nematoda</taxon>
        <taxon>Chromadorea</taxon>
        <taxon>Rhabditida</taxon>
        <taxon>Rhabditina</taxon>
        <taxon>Rhabditomorpha</taxon>
        <taxon>Strongyloidea</taxon>
        <taxon>Ancylostomatidae</taxon>
        <taxon>Ancylostomatinae</taxon>
        <taxon>Ancylostoma</taxon>
    </lineage>
</organism>
<proteinExistence type="predicted"/>
<dbReference type="GO" id="GO:0005886">
    <property type="term" value="C:plasma membrane"/>
    <property type="evidence" value="ECO:0007669"/>
    <property type="project" value="TreeGrafter"/>
</dbReference>
<evidence type="ECO:0000256" key="3">
    <source>
        <dbReference type="ARBA" id="ARBA00022741"/>
    </source>
</evidence>
<accession>A0A0C2GTL4</accession>
<gene>
    <name evidence="7" type="ORF">ANCDUO_09251</name>
</gene>
<dbReference type="InterPro" id="IPR001245">
    <property type="entry name" value="Ser-Thr/Tyr_kinase_cat_dom"/>
</dbReference>
<dbReference type="Proteomes" id="UP000054047">
    <property type="component" value="Unassembled WGS sequence"/>
</dbReference>
<keyword evidence="8" id="KW-1185">Reference proteome</keyword>
<evidence type="ECO:0000256" key="2">
    <source>
        <dbReference type="ARBA" id="ARBA00012202"/>
    </source>
</evidence>
<name>A0A0C2GTL4_9BILA</name>
<dbReference type="GO" id="GO:0004672">
    <property type="term" value="F:protein kinase activity"/>
    <property type="evidence" value="ECO:0007669"/>
    <property type="project" value="InterPro"/>
</dbReference>
<dbReference type="PANTHER" id="PTHR11920:SF498">
    <property type="entry name" value="RECEPTOR-TYPE GUANYLATE CYCLASE GCY-8"/>
    <property type="match status" value="1"/>
</dbReference>
<dbReference type="GO" id="GO:0001653">
    <property type="term" value="F:peptide receptor activity"/>
    <property type="evidence" value="ECO:0007669"/>
    <property type="project" value="TreeGrafter"/>
</dbReference>
<dbReference type="InterPro" id="IPR000719">
    <property type="entry name" value="Prot_kinase_dom"/>
</dbReference>
<evidence type="ECO:0000256" key="1">
    <source>
        <dbReference type="ARBA" id="ARBA00001436"/>
    </source>
</evidence>
<dbReference type="EC" id="4.6.1.2" evidence="2"/>
<dbReference type="GO" id="GO:0004383">
    <property type="term" value="F:guanylate cyclase activity"/>
    <property type="evidence" value="ECO:0007669"/>
    <property type="project" value="UniProtKB-EC"/>
</dbReference>
<evidence type="ECO:0000313" key="8">
    <source>
        <dbReference type="Proteomes" id="UP000054047"/>
    </source>
</evidence>
<keyword evidence="3" id="KW-0547">Nucleotide-binding</keyword>
<keyword evidence="5" id="KW-0141">cGMP biosynthesis</keyword>
<dbReference type="AlphaFoldDB" id="A0A0C2GTL4"/>
<dbReference type="GO" id="GO:0007168">
    <property type="term" value="P:receptor guanylyl cyclase signaling pathway"/>
    <property type="evidence" value="ECO:0007669"/>
    <property type="project" value="TreeGrafter"/>
</dbReference>
<dbReference type="OrthoDB" id="1890790at2759"/>
<dbReference type="PROSITE" id="PS50011">
    <property type="entry name" value="PROTEIN_KINASE_DOM"/>
    <property type="match status" value="1"/>
</dbReference>
<comment type="catalytic activity">
    <reaction evidence="1">
        <text>GTP = 3',5'-cyclic GMP + diphosphate</text>
        <dbReference type="Rhea" id="RHEA:13665"/>
        <dbReference type="ChEBI" id="CHEBI:33019"/>
        <dbReference type="ChEBI" id="CHEBI:37565"/>
        <dbReference type="ChEBI" id="CHEBI:57746"/>
        <dbReference type="EC" id="4.6.1.2"/>
    </reaction>
</comment>
<dbReference type="GO" id="GO:0004016">
    <property type="term" value="F:adenylate cyclase activity"/>
    <property type="evidence" value="ECO:0007669"/>
    <property type="project" value="TreeGrafter"/>
</dbReference>
<dbReference type="InterPro" id="IPR050401">
    <property type="entry name" value="Cyclic_nucleotide_synthase"/>
</dbReference>
<dbReference type="Gene3D" id="1.10.510.10">
    <property type="entry name" value="Transferase(Phosphotransferase) domain 1"/>
    <property type="match status" value="1"/>
</dbReference>
<dbReference type="GO" id="GO:0005524">
    <property type="term" value="F:ATP binding"/>
    <property type="evidence" value="ECO:0007669"/>
    <property type="project" value="InterPro"/>
</dbReference>
<sequence>MKQAVHDNINPFLGISFNEKEELLIVWKFCSRGTLQDIVYNENITLDQKFHGAFIRDILAGLEYLHASSIGCHGALSTWSCLIDRNWMIKLTDYGIADPLERWEKQQAINVEALKDSDDKTQATQATSALYEAPELLKNREKNRLRRMDQDWMKQTQSPLLAIHAFARRNVIKLNVSAHKTQDPSMESMVVHDFQTCWASIGCVFCGYRSYPN</sequence>
<evidence type="ECO:0000256" key="5">
    <source>
        <dbReference type="ARBA" id="ARBA00023293"/>
    </source>
</evidence>
<dbReference type="SUPFAM" id="SSF56112">
    <property type="entry name" value="Protein kinase-like (PK-like)"/>
    <property type="match status" value="1"/>
</dbReference>
<dbReference type="PANTHER" id="PTHR11920">
    <property type="entry name" value="GUANYLYL CYCLASE"/>
    <property type="match status" value="1"/>
</dbReference>
<dbReference type="EMBL" id="KN730900">
    <property type="protein sequence ID" value="KIH60501.1"/>
    <property type="molecule type" value="Genomic_DNA"/>
</dbReference>
<evidence type="ECO:0000256" key="4">
    <source>
        <dbReference type="ARBA" id="ARBA00023239"/>
    </source>
</evidence>
<reference evidence="7 8" key="1">
    <citation type="submission" date="2013-12" db="EMBL/GenBank/DDBJ databases">
        <title>Draft genome of the parsitic nematode Ancylostoma duodenale.</title>
        <authorList>
            <person name="Mitreva M."/>
        </authorList>
    </citation>
    <scope>NUCLEOTIDE SEQUENCE [LARGE SCALE GENOMIC DNA]</scope>
    <source>
        <strain evidence="7 8">Zhejiang</strain>
    </source>
</reference>
<evidence type="ECO:0000259" key="6">
    <source>
        <dbReference type="PROSITE" id="PS50011"/>
    </source>
</evidence>
<protein>
    <recommendedName>
        <fullName evidence="2">guanylate cyclase</fullName>
        <ecNumber evidence="2">4.6.1.2</ecNumber>
    </recommendedName>
</protein>
<keyword evidence="4" id="KW-0456">Lyase</keyword>
<evidence type="ECO:0000313" key="7">
    <source>
        <dbReference type="EMBL" id="KIH60501.1"/>
    </source>
</evidence>
<dbReference type="InterPro" id="IPR011009">
    <property type="entry name" value="Kinase-like_dom_sf"/>
</dbReference>
<dbReference type="Pfam" id="PF07714">
    <property type="entry name" value="PK_Tyr_Ser-Thr"/>
    <property type="match status" value="1"/>
</dbReference>